<dbReference type="EMBL" id="CADILG010000004">
    <property type="protein sequence ID" value="CAB3834866.1"/>
    <property type="molecule type" value="Genomic_DNA"/>
</dbReference>
<proteinExistence type="predicted"/>
<dbReference type="AlphaFoldDB" id="A0A6S7DM48"/>
<gene>
    <name evidence="2" type="ORF">LMG26858_00884</name>
</gene>
<organism evidence="2 3">
    <name type="scientific">Achromobacter anxifer</name>
    <dbReference type="NCBI Taxonomy" id="1287737"/>
    <lineage>
        <taxon>Bacteria</taxon>
        <taxon>Pseudomonadati</taxon>
        <taxon>Pseudomonadota</taxon>
        <taxon>Betaproteobacteria</taxon>
        <taxon>Burkholderiales</taxon>
        <taxon>Alcaligenaceae</taxon>
        <taxon>Achromobacter</taxon>
    </lineage>
</organism>
<dbReference type="RefSeq" id="WP_175205774.1">
    <property type="nucleotide sequence ID" value="NZ_CADILG010000004.1"/>
</dbReference>
<protein>
    <recommendedName>
        <fullName evidence="4">DUF3102 domain-containing protein</fullName>
    </recommendedName>
</protein>
<evidence type="ECO:0008006" key="4">
    <source>
        <dbReference type="Google" id="ProtNLM"/>
    </source>
</evidence>
<sequence>MARSKNTAVPETIDTPIDGELISQAQAESAERCALVLKQFGDGLPFDLVRYEHVVRSHLARSAEEALAAGRALIVVREHVAHGEWRGFLDRIGLEPRLAQRMAQASFKFSNASTSTHLIEAAGSKSKLFELMVLDPDQLEALNDGGTVAGLELDDIARLSVSELRQALRDARDEHKAKDQLLADKNTKLDKLEGEVVAAKRRLEKMNADEVADQLRREVSAETLTVEQTIRQTIRDGVSKLMDHGRDTGANHGAFLAGVLSQVRQSLDEIAAEFAISQTVAARPEWASTEA</sequence>
<accession>A0A6S7DM48</accession>
<dbReference type="Proteomes" id="UP000494117">
    <property type="component" value="Unassembled WGS sequence"/>
</dbReference>
<evidence type="ECO:0000313" key="3">
    <source>
        <dbReference type="Proteomes" id="UP000494117"/>
    </source>
</evidence>
<reference evidence="2 3" key="1">
    <citation type="submission" date="2020-04" db="EMBL/GenBank/DDBJ databases">
        <authorList>
            <person name="De Canck E."/>
        </authorList>
    </citation>
    <scope>NUCLEOTIDE SEQUENCE [LARGE SCALE GENOMIC DNA]</scope>
    <source>
        <strain evidence="2 3">LMG 26858</strain>
    </source>
</reference>
<feature type="coiled-coil region" evidence="1">
    <location>
        <begin position="161"/>
        <end position="209"/>
    </location>
</feature>
<evidence type="ECO:0000256" key="1">
    <source>
        <dbReference type="SAM" id="Coils"/>
    </source>
</evidence>
<name>A0A6S7DM48_9BURK</name>
<evidence type="ECO:0000313" key="2">
    <source>
        <dbReference type="EMBL" id="CAB3834866.1"/>
    </source>
</evidence>
<keyword evidence="1" id="KW-0175">Coiled coil</keyword>
<keyword evidence="3" id="KW-1185">Reference proteome</keyword>